<accession>A0A5M3WGB8</accession>
<evidence type="ECO:0000256" key="2">
    <source>
        <dbReference type="ARBA" id="ARBA00022525"/>
    </source>
</evidence>
<evidence type="ECO:0000256" key="5">
    <source>
        <dbReference type="SAM" id="MobiDB-lite"/>
    </source>
</evidence>
<dbReference type="Gene3D" id="2.180.10.10">
    <property type="entry name" value="RHS repeat-associated core"/>
    <property type="match status" value="3"/>
</dbReference>
<dbReference type="NCBIfam" id="TIGR03696">
    <property type="entry name" value="Rhs_assc_core"/>
    <property type="match status" value="1"/>
</dbReference>
<keyword evidence="2" id="KW-0964">Secreted</keyword>
<feature type="compositionally biased region" description="Pro residues" evidence="5">
    <location>
        <begin position="1831"/>
        <end position="1853"/>
    </location>
</feature>
<dbReference type="InterPro" id="IPR031325">
    <property type="entry name" value="RHS_repeat"/>
</dbReference>
<name>A0A5M3WGB8_9ACTN</name>
<dbReference type="Pfam" id="PF25023">
    <property type="entry name" value="TEN_YD-shell"/>
    <property type="match status" value="1"/>
</dbReference>
<comment type="subcellular location">
    <subcellularLocation>
        <location evidence="1">Secreted</location>
    </subcellularLocation>
</comment>
<dbReference type="InterPro" id="IPR003284">
    <property type="entry name" value="Sal_SpvB"/>
</dbReference>
<keyword evidence="6" id="KW-1133">Transmembrane helix</keyword>
<keyword evidence="6" id="KW-0472">Membrane</keyword>
<dbReference type="GO" id="GO:0005576">
    <property type="term" value="C:extracellular region"/>
    <property type="evidence" value="ECO:0007669"/>
    <property type="project" value="UniProtKB-SubCell"/>
</dbReference>
<keyword evidence="3" id="KW-0677">Repeat</keyword>
<keyword evidence="4" id="KW-0843">Virulence</keyword>
<dbReference type="Proteomes" id="UP000334990">
    <property type="component" value="Unassembled WGS sequence"/>
</dbReference>
<proteinExistence type="predicted"/>
<gene>
    <name evidence="8" type="ORF">Acor_82820</name>
</gene>
<evidence type="ECO:0000256" key="6">
    <source>
        <dbReference type="SAM" id="Phobius"/>
    </source>
</evidence>
<dbReference type="InterPro" id="IPR006530">
    <property type="entry name" value="YD"/>
</dbReference>
<protein>
    <submittedName>
        <fullName evidence="8">Type IV secretion protein Rhs</fullName>
    </submittedName>
</protein>
<evidence type="ECO:0000256" key="1">
    <source>
        <dbReference type="ARBA" id="ARBA00004613"/>
    </source>
</evidence>
<dbReference type="Pfam" id="PF05593">
    <property type="entry name" value="RHS_repeat"/>
    <property type="match status" value="1"/>
</dbReference>
<dbReference type="EMBL" id="BLAD01000139">
    <property type="protein sequence ID" value="GES06213.1"/>
    <property type="molecule type" value="Genomic_DNA"/>
</dbReference>
<evidence type="ECO:0000256" key="4">
    <source>
        <dbReference type="ARBA" id="ARBA00023026"/>
    </source>
</evidence>
<dbReference type="PANTHER" id="PTHR32305">
    <property type="match status" value="1"/>
</dbReference>
<evidence type="ECO:0000259" key="7">
    <source>
        <dbReference type="Pfam" id="PF25023"/>
    </source>
</evidence>
<feature type="region of interest" description="Disordered" evidence="5">
    <location>
        <begin position="1814"/>
        <end position="1858"/>
    </location>
</feature>
<dbReference type="PANTHER" id="PTHR32305:SF17">
    <property type="entry name" value="TRNA NUCLEASE WAPA"/>
    <property type="match status" value="1"/>
</dbReference>
<sequence length="2058" mass="220417">MGLPGNRRGFTIVAVGIAGAVLISGVGVPEGMTRQAAAATRTQEPEPSVQGKAVPHVKPTKGAEDSQPKPVKRDPVWPKADSAEVEVSRSFARVGDLPVRVAGQSGRIRVETLPGEVVRGLGGIGLGVRLSQADPAVGQADLRIELSYAGFKDSFGGNLAGRLRLLRLPACVAAIPRPPDCQARPQEVKAVNDLGSGTLVADIKASSGIITTRVRPGRPAIGAEKTTVTSKSSPSAAVYLLSAGLASADGNFGATDLKPAGTWQAGTSGGAFSYDLPIPEPPSPGGNGPNLSLGYNASSIDGQGDWTNNQSGVVGAGWDLSSGFIERRYRRCAVDYFYDEEGNQIWLAQQVDGGEALCWESPDLNDGDSTTNDLTQSELVLNVGGRSAQIVKDRTSGAYKTVPDLGWKLELLTGAASGQDYWRAQSSEGEVYRLGYTRDSSWQVPYVGNNFGEPCSDRYWADFSPPTCTGVWRWNLDQEIDRNENVIDYSYNREPNNLCFPSCLHEVVYPLTYDRGGFLSQLRWGHNMQVAGSVPTARMTFTTADRGGTDVPGDLRCDTASGCSNSSIAFFSTRKIGSILTESVNPTSSAWDPVNRLDFTHSWVYTRDDFGPYDPVLWLDTVQQTGLAGGTIKLPPVDFDAVMLAGKMVYDDLSEWDDLLSWRMVPRVGAIGNGMGGRIEVQYAQNNPCSGGNGRNGSNYFNDHAGDCYKLDQSIPGNEAWTVYYKQLVSKVTEKDLVTGSPDMVTAYEYIGSPGWASPLAYGDPFYAPALTDWRGYAGVRTIEGSGTDPSQYSVKTRTFLRGMGGTVTDFEGGTVTDARALQGQLLQEQTWQMTGYSPRTYEEERSTRQEYTITVTGNGPGVQDPAFVLPTRERTRERVTGGSWRWTESRTVYNADGLPTRTNDYGDTSTATDNSCSTFTYARNTAGGTWMTNYPSVIERRSGDGCTTGTLVGKNIRLYDGGTDPATNAPSDGNVTETREYVTAATFATTKAAFDNYGRGISQIDPLNKTTTMQYLPAVGWPSGGLKTTNPLGHITTTKASHLTGKAISVVDPNNGVFEIDYDALGRTTTFWGLGEPRSGGTPSATVAYDIPFNGALGQPTGPAKTTILRLLSGSTYVSHTGYEDGHGRDREQQMESPAGGRIVTITAYDSRGLPAVSSNPVHNMAAAGSGLLNPAFTDLPQWAKTVYDGLERPTAVINYHLGSELRRTTTAYPGADRIETTPPVGGKTANVLDAYGQRIKVEEWKDGLTHHDTTYAYDLTGRVTGSTDAKGNVRIFGYDLLGRNTTATDPDSGSSSIGYDAAGRVLFTIDGNGTKISSTYDDLGRRTSQWSGEAVTGTKLTEWVYDTLAKGKLTSATRLVSGNAYVDTVTAYDSYYRPTATKRTIPAVEGALAGDYVFSAAYDRSGNLTQQGMPAAGGLPAEVVSFGYTSVGLPKSLTSDLGGGTTYVNDTLHSPSAQLLERWYGASAQVKRAYTWDDETGWLTRMTTTAKADTASPVTAQDDQFSYNAAGEITRVLDTPGAQSECFSYDGLHRLVGAFTTTGATCATGSDSGGVDPYAQAYAYDAVGNITTLTSSGQAATYTYPTGTRPNGVTAIARPTGNDTYSYNTAGQLVSRNVGGQAGTFEWNDLGELSQVTLGGQATSMVYDAGGERVIRREPGGATTLYLGGMELRLSGGTVTAKRYYAGADGTLVAMRDGGGVTWMLTGLHGSQQIAIDDATGTVSRERYLPFGQRRGADDLPGTDRGWLGKTEDASTGLVYLSARHYDPAIARFISTDPLLDARRPQWGNPYSYAGNNPIGLSDPSGLAVDGCGNGSGRMDCPKSGPSLIPTPSPQPKPKPKPTPKATPSPTPGEDMNAFHQWCEKNGWNNCPRSKSVLNLVYDLFVADFVKCSKGDVGSCFWAFAGVVTAGFGKAAKGVALASKAKYRKGSNLARNGSNGARGVRLAMTMANVQMVANKYGIDLQNVRIIIDKNHRGGYAGSTSSKQVITLRNGAFKNEEELARTLAHERFHVQQLRDGMGYPADYDAGNIWETQAEEFENLWWDNHPLNPKNQRS</sequence>
<dbReference type="InterPro" id="IPR022385">
    <property type="entry name" value="Rhs_assc_core"/>
</dbReference>
<evidence type="ECO:0000313" key="9">
    <source>
        <dbReference type="Proteomes" id="UP000334990"/>
    </source>
</evidence>
<keyword evidence="9" id="KW-1185">Reference proteome</keyword>
<feature type="compositionally biased region" description="Low complexity" evidence="5">
    <location>
        <begin position="34"/>
        <end position="47"/>
    </location>
</feature>
<reference evidence="8 9" key="1">
    <citation type="submission" date="2019-10" db="EMBL/GenBank/DDBJ databases">
        <title>Whole genome shotgun sequence of Acrocarpospora corrugata NBRC 13972.</title>
        <authorList>
            <person name="Ichikawa N."/>
            <person name="Kimura A."/>
            <person name="Kitahashi Y."/>
            <person name="Komaki H."/>
            <person name="Oguchi A."/>
        </authorList>
    </citation>
    <scope>NUCLEOTIDE SEQUENCE [LARGE SCALE GENOMIC DNA]</scope>
    <source>
        <strain evidence="8 9">NBRC 13972</strain>
    </source>
</reference>
<keyword evidence="6" id="KW-0812">Transmembrane</keyword>
<dbReference type="NCBIfam" id="TIGR01643">
    <property type="entry name" value="YD_repeat_2x"/>
    <property type="match status" value="2"/>
</dbReference>
<comment type="caution">
    <text evidence="8">The sequence shown here is derived from an EMBL/GenBank/DDBJ whole genome shotgun (WGS) entry which is preliminary data.</text>
</comment>
<dbReference type="OrthoDB" id="582519at2"/>
<feature type="region of interest" description="Disordered" evidence="5">
    <location>
        <begin position="34"/>
        <end position="79"/>
    </location>
</feature>
<dbReference type="InterPro" id="IPR050708">
    <property type="entry name" value="T6SS_VgrG/RHS"/>
</dbReference>
<dbReference type="Pfam" id="PF03534">
    <property type="entry name" value="SpvB"/>
    <property type="match status" value="1"/>
</dbReference>
<feature type="domain" description="Teneurin-like YD-shell" evidence="7">
    <location>
        <begin position="1561"/>
        <end position="1801"/>
    </location>
</feature>
<organism evidence="8 9">
    <name type="scientific">Acrocarpospora corrugata</name>
    <dbReference type="NCBI Taxonomy" id="35763"/>
    <lineage>
        <taxon>Bacteria</taxon>
        <taxon>Bacillati</taxon>
        <taxon>Actinomycetota</taxon>
        <taxon>Actinomycetes</taxon>
        <taxon>Streptosporangiales</taxon>
        <taxon>Streptosporangiaceae</taxon>
        <taxon>Acrocarpospora</taxon>
    </lineage>
</organism>
<feature type="transmembrane region" description="Helical" evidence="6">
    <location>
        <begin position="9"/>
        <end position="28"/>
    </location>
</feature>
<evidence type="ECO:0000256" key="3">
    <source>
        <dbReference type="ARBA" id="ARBA00022737"/>
    </source>
</evidence>
<feature type="compositionally biased region" description="Basic and acidic residues" evidence="5">
    <location>
        <begin position="61"/>
        <end position="76"/>
    </location>
</feature>
<evidence type="ECO:0000313" key="8">
    <source>
        <dbReference type="EMBL" id="GES06213.1"/>
    </source>
</evidence>
<dbReference type="GO" id="GO:0005737">
    <property type="term" value="C:cytoplasm"/>
    <property type="evidence" value="ECO:0007669"/>
    <property type="project" value="InterPro"/>
</dbReference>
<dbReference type="InterPro" id="IPR056823">
    <property type="entry name" value="TEN-like_YD-shell"/>
</dbReference>